<name>A0A4Y9ZFK7_9AGAM</name>
<accession>A0A4Y9ZFK7</accession>
<evidence type="ECO:0000259" key="4">
    <source>
        <dbReference type="PROSITE" id="PS50837"/>
    </source>
</evidence>
<dbReference type="SUPFAM" id="SSF52540">
    <property type="entry name" value="P-loop containing nucleoside triphosphate hydrolases"/>
    <property type="match status" value="1"/>
</dbReference>
<feature type="repeat" description="ANK" evidence="3">
    <location>
        <begin position="941"/>
        <end position="973"/>
    </location>
</feature>
<feature type="repeat" description="ANK" evidence="3">
    <location>
        <begin position="1304"/>
        <end position="1336"/>
    </location>
</feature>
<keyword evidence="2 3" id="KW-0040">ANK repeat</keyword>
<feature type="repeat" description="ANK" evidence="3">
    <location>
        <begin position="1040"/>
        <end position="1072"/>
    </location>
</feature>
<feature type="repeat" description="ANK" evidence="3">
    <location>
        <begin position="1106"/>
        <end position="1138"/>
    </location>
</feature>
<feature type="repeat" description="ANK" evidence="3">
    <location>
        <begin position="1172"/>
        <end position="1204"/>
    </location>
</feature>
<feature type="repeat" description="ANK" evidence="3">
    <location>
        <begin position="908"/>
        <end position="940"/>
    </location>
</feature>
<dbReference type="SMART" id="SM00248">
    <property type="entry name" value="ANK"/>
    <property type="match status" value="25"/>
</dbReference>
<dbReference type="PROSITE" id="PS50088">
    <property type="entry name" value="ANK_REPEAT"/>
    <property type="match status" value="23"/>
</dbReference>
<reference evidence="5 6" key="1">
    <citation type="submission" date="2019-02" db="EMBL/GenBank/DDBJ databases">
        <title>Genome sequencing of the rare red list fungi Dentipellis fragilis.</title>
        <authorList>
            <person name="Buettner E."/>
            <person name="Kellner H."/>
        </authorList>
    </citation>
    <scope>NUCLEOTIDE SEQUENCE [LARGE SCALE GENOMIC DNA]</scope>
    <source>
        <strain evidence="5 6">DSM 105465</strain>
    </source>
</reference>
<dbReference type="Pfam" id="PF00023">
    <property type="entry name" value="Ank"/>
    <property type="match status" value="4"/>
</dbReference>
<feature type="repeat" description="ANK" evidence="3">
    <location>
        <begin position="974"/>
        <end position="1006"/>
    </location>
</feature>
<dbReference type="InterPro" id="IPR027417">
    <property type="entry name" value="P-loop_NTPase"/>
</dbReference>
<dbReference type="InterPro" id="IPR031350">
    <property type="entry name" value="Goodbye_dom"/>
</dbReference>
<dbReference type="Pfam" id="PF12796">
    <property type="entry name" value="Ank_2"/>
    <property type="match status" value="7"/>
</dbReference>
<dbReference type="InterPro" id="IPR002110">
    <property type="entry name" value="Ankyrin_rpt"/>
</dbReference>
<dbReference type="PRINTS" id="PR01415">
    <property type="entry name" value="ANKYRIN"/>
</dbReference>
<feature type="repeat" description="ANK" evidence="3">
    <location>
        <begin position="809"/>
        <end position="841"/>
    </location>
</feature>
<dbReference type="PANTHER" id="PTHR24166">
    <property type="entry name" value="ROLLING PEBBLES, ISOFORM B"/>
    <property type="match status" value="1"/>
</dbReference>
<feature type="repeat" description="ANK" evidence="3">
    <location>
        <begin position="1073"/>
        <end position="1105"/>
    </location>
</feature>
<feature type="repeat" description="ANK" evidence="3">
    <location>
        <begin position="1205"/>
        <end position="1237"/>
    </location>
</feature>
<organism evidence="5 6">
    <name type="scientific">Dentipellis fragilis</name>
    <dbReference type="NCBI Taxonomy" id="205917"/>
    <lineage>
        <taxon>Eukaryota</taxon>
        <taxon>Fungi</taxon>
        <taxon>Dikarya</taxon>
        <taxon>Basidiomycota</taxon>
        <taxon>Agaricomycotina</taxon>
        <taxon>Agaricomycetes</taxon>
        <taxon>Russulales</taxon>
        <taxon>Hericiaceae</taxon>
        <taxon>Dentipellis</taxon>
    </lineage>
</organism>
<feature type="repeat" description="ANK" evidence="3">
    <location>
        <begin position="1436"/>
        <end position="1468"/>
    </location>
</feature>
<feature type="repeat" description="ANK" evidence="3">
    <location>
        <begin position="875"/>
        <end position="907"/>
    </location>
</feature>
<dbReference type="Pfam" id="PF24883">
    <property type="entry name" value="NPHP3_N"/>
    <property type="match status" value="1"/>
</dbReference>
<dbReference type="Proteomes" id="UP000298327">
    <property type="component" value="Unassembled WGS sequence"/>
</dbReference>
<feature type="domain" description="NACHT" evidence="4">
    <location>
        <begin position="323"/>
        <end position="471"/>
    </location>
</feature>
<feature type="repeat" description="ANK" evidence="3">
    <location>
        <begin position="777"/>
        <end position="809"/>
    </location>
</feature>
<evidence type="ECO:0000313" key="5">
    <source>
        <dbReference type="EMBL" id="TFY72970.1"/>
    </source>
</evidence>
<evidence type="ECO:0000256" key="2">
    <source>
        <dbReference type="ARBA" id="ARBA00023043"/>
    </source>
</evidence>
<feature type="repeat" description="ANK" evidence="3">
    <location>
        <begin position="1271"/>
        <end position="1303"/>
    </location>
</feature>
<dbReference type="InterPro" id="IPR056884">
    <property type="entry name" value="NPHP3-like_N"/>
</dbReference>
<keyword evidence="6" id="KW-1185">Reference proteome</keyword>
<dbReference type="PANTHER" id="PTHR24166:SF48">
    <property type="entry name" value="PROTEIN VAPYRIN"/>
    <property type="match status" value="1"/>
</dbReference>
<dbReference type="InterPro" id="IPR007111">
    <property type="entry name" value="NACHT_NTPase"/>
</dbReference>
<feature type="repeat" description="ANK" evidence="3">
    <location>
        <begin position="1238"/>
        <end position="1270"/>
    </location>
</feature>
<dbReference type="Pfam" id="PF13637">
    <property type="entry name" value="Ank_4"/>
    <property type="match status" value="1"/>
</dbReference>
<evidence type="ECO:0000313" key="6">
    <source>
        <dbReference type="Proteomes" id="UP000298327"/>
    </source>
</evidence>
<feature type="repeat" description="ANK" evidence="3">
    <location>
        <begin position="1139"/>
        <end position="1171"/>
    </location>
</feature>
<comment type="caution">
    <text evidence="5">The sequence shown here is derived from an EMBL/GenBank/DDBJ whole genome shotgun (WGS) entry which is preliminary data.</text>
</comment>
<dbReference type="SUPFAM" id="SSF48403">
    <property type="entry name" value="Ankyrin repeat"/>
    <property type="match status" value="3"/>
</dbReference>
<dbReference type="PROSITE" id="PS50837">
    <property type="entry name" value="NACHT"/>
    <property type="match status" value="1"/>
</dbReference>
<keyword evidence="1" id="KW-0677">Repeat</keyword>
<dbReference type="STRING" id="205917.A0A4Y9ZFK7"/>
<feature type="repeat" description="ANK" evidence="3">
    <location>
        <begin position="1370"/>
        <end position="1402"/>
    </location>
</feature>
<feature type="repeat" description="ANK" evidence="3">
    <location>
        <begin position="842"/>
        <end position="874"/>
    </location>
</feature>
<gene>
    <name evidence="5" type="ORF">EVG20_g53</name>
</gene>
<dbReference type="Gene3D" id="3.40.50.300">
    <property type="entry name" value="P-loop containing nucleotide triphosphate hydrolases"/>
    <property type="match status" value="1"/>
</dbReference>
<dbReference type="InterPro" id="IPR050889">
    <property type="entry name" value="Dendritic_Spine_Reg/Scaffold"/>
</dbReference>
<feature type="repeat" description="ANK" evidence="3">
    <location>
        <begin position="1007"/>
        <end position="1039"/>
    </location>
</feature>
<feature type="repeat" description="ANK" evidence="3">
    <location>
        <begin position="1502"/>
        <end position="1534"/>
    </location>
</feature>
<feature type="repeat" description="ANK" evidence="3">
    <location>
        <begin position="1337"/>
        <end position="1369"/>
    </location>
</feature>
<dbReference type="EMBL" id="SEOQ01000001">
    <property type="protein sequence ID" value="TFY72970.1"/>
    <property type="molecule type" value="Genomic_DNA"/>
</dbReference>
<dbReference type="Gene3D" id="1.25.40.20">
    <property type="entry name" value="Ankyrin repeat-containing domain"/>
    <property type="match status" value="10"/>
</dbReference>
<feature type="repeat" description="ANK" evidence="3">
    <location>
        <begin position="1469"/>
        <end position="1501"/>
    </location>
</feature>
<dbReference type="PROSITE" id="PS50297">
    <property type="entry name" value="ANK_REP_REGION"/>
    <property type="match status" value="21"/>
</dbReference>
<proteinExistence type="predicted"/>
<protein>
    <recommendedName>
        <fullName evidence="4">NACHT domain-containing protein</fullName>
    </recommendedName>
</protein>
<sequence>MIYRPSHTIEQSNRFQMGDNQGSRVRFKQDEIHTKNQPSHLERVDNQFPEIWKASIKQYEADTKNNLMHASRGLADITSADELLGIIDDKQKNFMEYRKRGAKIKGALKPVLDIVGPLADAAGEGVALVFPPGKVIFVTVKLLVDATHNVKAHYDAIIDTFERMESFLLHCCMYLGHGGNISDDLRQKLGKILVHLLSIIGIVTKEMKKGQLRHFIHGVFTKDSAVQDALARLDYLTKEEGQVVQAATYQEVRHVSRGMDQMGQKFDKAYENIMLDKCYSWLAATSDPWIYQNAAQEKLSESSTGQWFFEDQRFMEWKDQRHSSMWLYGKPGGGKTVLCSTIIKMLQDYTKSRTSCALVFFYFDFKDSAKQTFLDMLRSLLRQLCSQDLAASTVLKKLYADHDNGARQPSRQDLQATLGDILGCFDDVYIVLDALDECHEDDRNRCLLSFLESTMLNGHSSVHFLATSRNDPDIMECLEKATHVVNLGDQLMHGDIEAHLSAVFERQSPFKKFNDNIKQEIKEILLGRANGMFLWVECQLKELKNCSTVSILRRKLHNLPSTLEDTYARILSKENCEDTEVLHLMLSWIAFAIEPLTRSELDAAVKLSYEEIHSESGDELLLLYPSSMLGAISSLVDITDNDIVKFCHSSIKEYVISDSAKTKYYHIDQSLCFNMMAESCLYFLLQAAVNIPEIKSYIEHHTLEHIQQAKISSENKLHNYIVKFFQENKQSTIKHDICKIGPTDTIPPDSSAWCMSAIGRLDILKLLHDKCSIEQSALDDALHAATEKNHYDIVQWLVEHGADVHKLYEGTSLLMWACKNGNEDIFNYLLEKGADVHVQVGYYGTALITASWEGHTFIVNTLLSEGAEVNAQDSDGYSALLLASLNGHTSVVELLLAKKTDINACNSKGDTALMLASHNGHTSVVELLIAKEADINLQGNHGCTALMHASCNGHISIVEILLAQEADVNACASEGYTAFMAASWNGHASVVEMLLEKGADVNACLEDGDTALIFASENGYTSIAKMLLDNGADINAQTSEGDTALIRVSLNGHTSVVEMLLAKKTDINACNSKDDTALTTASQNGHTSIVEMLLAKEADVNVHVSDGFTALMQASLNGHISIVEMLLAQGTDVNACASEGNTALMAASQNGHASVVEMLIAKKADVNLQATDGYTALMLASEDGHTFVVEMLLAKKADVNLQATDGYTALMLASESGHISVVEMLLAQEADVNACATNGFTALIPASWNGHTFVVEMLLAKGANVNACATDDATALICASQNGHASVIEILLEKGADVNACNNYGGTALIYASQTGHTSVVEMLLSKKADINFHGTNYGTALICASQNGHASVVDMLLAKGANVNACATDDVTALICASQNGHASVVEMLLSKKADVNLHGTNYGTALRLASQNGHASVVEMLLAKKADVNLQATDGYTALMRASQNGHTSIVEMLLAKGADVNLQASDSFTAIMLASQNGHTSVVEMLLEKGADVNACLEDGDTALIFASENGYTSIAKMLLDNGADINAQTSDGDTVLTVAGDNQEMIELLQRYGASAEQ</sequence>
<dbReference type="InterPro" id="IPR036770">
    <property type="entry name" value="Ankyrin_rpt-contain_sf"/>
</dbReference>
<dbReference type="Pfam" id="PF17109">
    <property type="entry name" value="Goodbye"/>
    <property type="match status" value="1"/>
</dbReference>
<feature type="repeat" description="ANK" evidence="3">
    <location>
        <begin position="1403"/>
        <end position="1435"/>
    </location>
</feature>
<dbReference type="OrthoDB" id="7464126at2759"/>
<evidence type="ECO:0000256" key="3">
    <source>
        <dbReference type="PROSITE-ProRule" id="PRU00023"/>
    </source>
</evidence>
<evidence type="ECO:0000256" key="1">
    <source>
        <dbReference type="ARBA" id="ARBA00022737"/>
    </source>
</evidence>